<keyword evidence="5 6" id="KW-0456">Lyase</keyword>
<reference evidence="8" key="1">
    <citation type="submission" date="2015-09" db="EMBL/GenBank/DDBJ databases">
        <title>Draft Genome Sequences of Two Novel Amoeba-resistant Intranuclear Bacteria, Candidatus Berkiella cookevillensis and Candidatus Berkiella aquae.</title>
        <authorList>
            <person name="Mehari Y.T."/>
            <person name="Arivett B.A."/>
            <person name="Farone A.L."/>
            <person name="Gunderson J.H."/>
            <person name="Farone M.B."/>
        </authorList>
    </citation>
    <scope>NUCLEOTIDE SEQUENCE [LARGE SCALE GENOMIC DNA]</scope>
    <source>
        <strain evidence="8">HT99</strain>
    </source>
</reference>
<dbReference type="OrthoDB" id="9810587at2"/>
<organism evidence="8">
    <name type="scientific">Candidatus Berkiella aquae</name>
    <dbReference type="NCBI Taxonomy" id="295108"/>
    <lineage>
        <taxon>Bacteria</taxon>
        <taxon>Pseudomonadati</taxon>
        <taxon>Pseudomonadota</taxon>
        <taxon>Gammaproteobacteria</taxon>
        <taxon>Candidatus Berkiellales</taxon>
        <taxon>Candidatus Berkiellaceae</taxon>
        <taxon>Candidatus Berkiella</taxon>
    </lineage>
</organism>
<name>A0A0Q9YFQ8_9GAMM</name>
<dbReference type="NCBIfam" id="TIGR00526">
    <property type="entry name" value="folB_dom"/>
    <property type="match status" value="1"/>
</dbReference>
<dbReference type="InterPro" id="IPR006157">
    <property type="entry name" value="FolB_dom"/>
</dbReference>
<dbReference type="UniPathway" id="UPA00077">
    <property type="reaction ID" value="UER00154"/>
</dbReference>
<dbReference type="GO" id="GO:0046654">
    <property type="term" value="P:tetrahydrofolate biosynthetic process"/>
    <property type="evidence" value="ECO:0007669"/>
    <property type="project" value="UniProtKB-UniRule"/>
</dbReference>
<comment type="catalytic activity">
    <reaction evidence="1 6">
        <text>7,8-dihydroneopterin = 6-hydroxymethyl-7,8-dihydropterin + glycolaldehyde</text>
        <dbReference type="Rhea" id="RHEA:10540"/>
        <dbReference type="ChEBI" id="CHEBI:17001"/>
        <dbReference type="ChEBI" id="CHEBI:17071"/>
        <dbReference type="ChEBI" id="CHEBI:44841"/>
        <dbReference type="EC" id="4.1.2.25"/>
    </reaction>
</comment>
<evidence type="ECO:0000256" key="1">
    <source>
        <dbReference type="ARBA" id="ARBA00001353"/>
    </source>
</evidence>
<evidence type="ECO:0000313" key="8">
    <source>
        <dbReference type="EMBL" id="KRG19424.1"/>
    </source>
</evidence>
<evidence type="ECO:0000256" key="5">
    <source>
        <dbReference type="ARBA" id="ARBA00023239"/>
    </source>
</evidence>
<dbReference type="EMBL" id="LKAJ01000016">
    <property type="protein sequence ID" value="KRG19424.1"/>
    <property type="molecule type" value="Genomic_DNA"/>
</dbReference>
<evidence type="ECO:0000259" key="7">
    <source>
        <dbReference type="SMART" id="SM00905"/>
    </source>
</evidence>
<dbReference type="Pfam" id="PF02152">
    <property type="entry name" value="FolB"/>
    <property type="match status" value="1"/>
</dbReference>
<dbReference type="GO" id="GO:0005737">
    <property type="term" value="C:cytoplasm"/>
    <property type="evidence" value="ECO:0007669"/>
    <property type="project" value="TreeGrafter"/>
</dbReference>
<dbReference type="NCBIfam" id="TIGR00525">
    <property type="entry name" value="folB"/>
    <property type="match status" value="1"/>
</dbReference>
<evidence type="ECO:0000256" key="2">
    <source>
        <dbReference type="ARBA" id="ARBA00005013"/>
    </source>
</evidence>
<sequence>MDTITLSDIALKTIIGIHDWEKTIPQTLRLDITFQTDAASIAVSDNIAEAIDYEKVVQHIIAFAHSQQFQLIESFADRLANDLLNHFPTTSIALTVHKPGALKEAKDVAIRVVRSR</sequence>
<dbReference type="GO" id="GO:0046656">
    <property type="term" value="P:folic acid biosynthetic process"/>
    <property type="evidence" value="ECO:0007669"/>
    <property type="project" value="UniProtKB-UniRule"/>
</dbReference>
<reference evidence="9" key="3">
    <citation type="submission" date="2021-06" db="EMBL/GenBank/DDBJ databases">
        <title>Genomic Description and Analysis of Intracellular Bacteria, Candidatus Berkiella cookevillensis and Candidatus Berkiella aquae.</title>
        <authorList>
            <person name="Kidane D.T."/>
            <person name="Mehari Y.T."/>
            <person name="Rice F.C."/>
            <person name="Arivett B.A."/>
            <person name="Farone A.L."/>
            <person name="Berk S.G."/>
            <person name="Farone M.B."/>
        </authorList>
    </citation>
    <scope>NUCLEOTIDE SEQUENCE</scope>
    <source>
        <strain evidence="9">HT99</strain>
    </source>
</reference>
<comment type="function">
    <text evidence="6">Catalyzes the conversion of 7,8-dihydroneopterin to 6-hydroxymethyl-7,8-dihydropterin.</text>
</comment>
<keyword evidence="4 6" id="KW-0289">Folate biosynthesis</keyword>
<evidence type="ECO:0000313" key="9">
    <source>
        <dbReference type="EMBL" id="MCS5709860.1"/>
    </source>
</evidence>
<dbReference type="Gene3D" id="3.30.1130.10">
    <property type="match status" value="1"/>
</dbReference>
<gene>
    <name evidence="8" type="primary">folB</name>
    <name evidence="9" type="ORF">HT99x_000310</name>
    <name evidence="8" type="ORF">HT99x_02798</name>
</gene>
<dbReference type="SMART" id="SM00905">
    <property type="entry name" value="FolB"/>
    <property type="match status" value="1"/>
</dbReference>
<dbReference type="RefSeq" id="WP_075067397.1">
    <property type="nucleotide sequence ID" value="NZ_LKAJ02000001.1"/>
</dbReference>
<protein>
    <recommendedName>
        <fullName evidence="6">7,8-dihydroneopterin aldolase</fullName>
        <ecNumber evidence="6">4.1.2.25</ecNumber>
    </recommendedName>
</protein>
<dbReference type="EMBL" id="LKAJ02000001">
    <property type="protein sequence ID" value="MCS5709860.1"/>
    <property type="molecule type" value="Genomic_DNA"/>
</dbReference>
<feature type="domain" description="Dihydroneopterin aldolase/epimerase" evidence="7">
    <location>
        <begin position="4"/>
        <end position="114"/>
    </location>
</feature>
<dbReference type="PANTHER" id="PTHR42844">
    <property type="entry name" value="DIHYDRONEOPTERIN ALDOLASE 1-RELATED"/>
    <property type="match status" value="1"/>
</dbReference>
<dbReference type="PANTHER" id="PTHR42844:SF1">
    <property type="entry name" value="DIHYDRONEOPTERIN ALDOLASE 1-RELATED"/>
    <property type="match status" value="1"/>
</dbReference>
<dbReference type="Proteomes" id="UP000051497">
    <property type="component" value="Unassembled WGS sequence"/>
</dbReference>
<dbReference type="InterPro" id="IPR043133">
    <property type="entry name" value="GTP-CH-I_C/QueF"/>
</dbReference>
<evidence type="ECO:0000256" key="6">
    <source>
        <dbReference type="RuleBase" id="RU362079"/>
    </source>
</evidence>
<dbReference type="InterPro" id="IPR006156">
    <property type="entry name" value="Dihydroneopterin_aldolase"/>
</dbReference>
<comment type="pathway">
    <text evidence="2 6">Cofactor biosynthesis; tetrahydrofolate biosynthesis; 2-amino-4-hydroxy-6-hydroxymethyl-7,8-dihydropteridine diphosphate from 7,8-dihydroneopterin triphosphate: step 3/4.</text>
</comment>
<dbReference type="EC" id="4.1.2.25" evidence="6"/>
<comment type="caution">
    <text evidence="8">The sequence shown here is derived from an EMBL/GenBank/DDBJ whole genome shotgun (WGS) entry which is preliminary data.</text>
</comment>
<dbReference type="AlphaFoldDB" id="A0A0Q9YFQ8"/>
<keyword evidence="10" id="KW-1185">Reference proteome</keyword>
<comment type="similarity">
    <text evidence="3 6">Belongs to the DHNA family.</text>
</comment>
<dbReference type="STRING" id="295108.HT99x_02798"/>
<evidence type="ECO:0000256" key="3">
    <source>
        <dbReference type="ARBA" id="ARBA00005708"/>
    </source>
</evidence>
<dbReference type="GO" id="GO:0004150">
    <property type="term" value="F:dihydroneopterin aldolase activity"/>
    <property type="evidence" value="ECO:0007669"/>
    <property type="project" value="UniProtKB-UniRule"/>
</dbReference>
<evidence type="ECO:0000313" key="10">
    <source>
        <dbReference type="Proteomes" id="UP000051497"/>
    </source>
</evidence>
<dbReference type="SUPFAM" id="SSF55620">
    <property type="entry name" value="Tetrahydrobiopterin biosynthesis enzymes-like"/>
    <property type="match status" value="1"/>
</dbReference>
<proteinExistence type="inferred from homology"/>
<accession>A0A0Q9YFQ8</accession>
<evidence type="ECO:0000256" key="4">
    <source>
        <dbReference type="ARBA" id="ARBA00022909"/>
    </source>
</evidence>
<reference evidence="9" key="2">
    <citation type="journal article" date="2016" name="Genome Announc.">
        <title>Draft Genome Sequences of Two Novel Amoeba-Resistant Intranuclear Bacteria, 'Candidatus Berkiella cookevillensis' and 'Candidatus Berkiella aquae'.</title>
        <authorList>
            <person name="Mehari Y.T."/>
            <person name="Arivett B.A."/>
            <person name="Farone A.L."/>
            <person name="Gunderson J.H."/>
            <person name="Farone M.B."/>
        </authorList>
    </citation>
    <scope>NUCLEOTIDE SEQUENCE</scope>
    <source>
        <strain evidence="9">HT99</strain>
    </source>
</reference>